<proteinExistence type="predicted"/>
<evidence type="ECO:0000313" key="1">
    <source>
        <dbReference type="EMBL" id="PKI80716.1"/>
    </source>
</evidence>
<reference evidence="1 2" key="1">
    <citation type="submission" date="2017-09" db="EMBL/GenBank/DDBJ databases">
        <title>Genomics of the genus Arcobacter.</title>
        <authorList>
            <person name="Perez-Cataluna A."/>
            <person name="Figueras M.J."/>
            <person name="Salas-Masso N."/>
        </authorList>
    </citation>
    <scope>NUCLEOTIDE SEQUENCE [LARGE SCALE GENOMIC DNA]</scope>
    <source>
        <strain evidence="1 2">DSM 18005</strain>
    </source>
</reference>
<protein>
    <submittedName>
        <fullName evidence="1">Peptidoglycan synthetase</fullName>
    </submittedName>
</protein>
<dbReference type="RefSeq" id="WP_101184854.1">
    <property type="nucleotide sequence ID" value="NZ_CP031218.1"/>
</dbReference>
<dbReference type="EMBL" id="NXIF01000028">
    <property type="protein sequence ID" value="PKI80716.1"/>
    <property type="molecule type" value="Genomic_DNA"/>
</dbReference>
<dbReference type="SUPFAM" id="SSF63418">
    <property type="entry name" value="MurE/MurF N-terminal domain"/>
    <property type="match status" value="1"/>
</dbReference>
<dbReference type="Proteomes" id="UP000233248">
    <property type="component" value="Unassembled WGS sequence"/>
</dbReference>
<dbReference type="InterPro" id="IPR035911">
    <property type="entry name" value="MurE/MurF_N"/>
</dbReference>
<accession>A0A2N1J2C9</accession>
<keyword evidence="2" id="KW-1185">Reference proteome</keyword>
<dbReference type="AlphaFoldDB" id="A0A2N1J2C9"/>
<sequence>MKVSSIIDIVDGVKLNSPSISFIYSIKLEAKRVKEGDLFVAKNLGDIDLAIENGAFLILVDSNVTITDFEIAWIKVDNLDEALIKLIRFKLSNYDLSAFNCKNTVFSFIHCLKNSSNSSLKLIRNINDALKILDNIEDEDRLVFCDNSFMNKLYPKNHQLKTVDKNQIKNIIEHTIFETSFTYKDIYFSKIRVSKLYISDFLTAWEFIEEEVDFAKLKNSILLRPIFVDRFINQVEFGKSNKFLIIQENIDFIEKEINYLKRSYKFGTKLFITNRYINNFYAKQIIIEDINEVKEYLKQNQFNAAYLIGFKYEQIIELLNSKQMQTTLLF</sequence>
<name>A0A2N1J2C9_9BACT</name>
<comment type="caution">
    <text evidence="1">The sequence shown here is derived from an EMBL/GenBank/DDBJ whole genome shotgun (WGS) entry which is preliminary data.</text>
</comment>
<dbReference type="KEGG" id="ahs:AHALO_1375"/>
<gene>
    <name evidence="1" type="ORF">CP960_07780</name>
</gene>
<evidence type="ECO:0000313" key="2">
    <source>
        <dbReference type="Proteomes" id="UP000233248"/>
    </source>
</evidence>
<organism evidence="1 2">
    <name type="scientific">Malaciobacter halophilus</name>
    <dbReference type="NCBI Taxonomy" id="197482"/>
    <lineage>
        <taxon>Bacteria</taxon>
        <taxon>Pseudomonadati</taxon>
        <taxon>Campylobacterota</taxon>
        <taxon>Epsilonproteobacteria</taxon>
        <taxon>Campylobacterales</taxon>
        <taxon>Arcobacteraceae</taxon>
        <taxon>Malaciobacter</taxon>
    </lineage>
</organism>
<dbReference type="OrthoDB" id="5338390at2"/>